<name>A0A6A1VKL3_9ROSI</name>
<keyword evidence="3" id="KW-0813">Transport</keyword>
<keyword evidence="14" id="KW-1185">Reference proteome</keyword>
<feature type="domain" description="Amino acid transporter transmembrane" evidence="12">
    <location>
        <begin position="68"/>
        <end position="433"/>
    </location>
</feature>
<dbReference type="Proteomes" id="UP000516437">
    <property type="component" value="Chromosome 6"/>
</dbReference>
<evidence type="ECO:0000259" key="12">
    <source>
        <dbReference type="Pfam" id="PF01490"/>
    </source>
</evidence>
<keyword evidence="7 11" id="KW-1133">Transmembrane helix</keyword>
<accession>A0A6A1VKL3</accession>
<dbReference type="PANTHER" id="PTHR48017">
    <property type="entry name" value="OS05G0424000 PROTEIN-RELATED"/>
    <property type="match status" value="1"/>
</dbReference>
<reference evidence="13 14" key="1">
    <citation type="journal article" date="2019" name="Plant Biotechnol. J.">
        <title>The red bayberry genome and genetic basis of sex determination.</title>
        <authorList>
            <person name="Jia H.M."/>
            <person name="Jia H.J."/>
            <person name="Cai Q.L."/>
            <person name="Wang Y."/>
            <person name="Zhao H.B."/>
            <person name="Yang W.F."/>
            <person name="Wang G.Y."/>
            <person name="Li Y.H."/>
            <person name="Zhan D.L."/>
            <person name="Shen Y.T."/>
            <person name="Niu Q.F."/>
            <person name="Chang L."/>
            <person name="Qiu J."/>
            <person name="Zhao L."/>
            <person name="Xie H.B."/>
            <person name="Fu W.Y."/>
            <person name="Jin J."/>
            <person name="Li X.W."/>
            <person name="Jiao Y."/>
            <person name="Zhou C.C."/>
            <person name="Tu T."/>
            <person name="Chai C.Y."/>
            <person name="Gao J.L."/>
            <person name="Fan L.J."/>
            <person name="van de Weg E."/>
            <person name="Wang J.Y."/>
            <person name="Gao Z.S."/>
        </authorList>
    </citation>
    <scope>NUCLEOTIDE SEQUENCE [LARGE SCALE GENOMIC DNA]</scope>
    <source>
        <tissue evidence="13">Leaves</tissue>
    </source>
</reference>
<sequence length="454" mass="49581">MEAERPQGVALTVPLMHEERHPEPNDVEAHNGDRKTISTGIFKSNMKVDGFRWKISYGHLRLRLQESGVGILSVPYALASGGWVSLTFLFVIALVAFYSGLLIQRCMDMDSDLRTYPDIANRAFGNKGRVFLSVTIYTELYMVATGFLILEGDNLYYLFPNAGFEMAGITIGGKQLCVTIVALIILPSVWMDNLSLLSYLSATGVSASVIILCSILWLGAFDGIGFHQKGVLVNWNGIPTAISLFAFGYCAHPVFPTLYTSMINKRQFPSVLLLCFTLCTVSYASMAVLGYLMFGSEVQSQITLNLPTDKLSSRVAIYTTLVIPITKYALIVTPIVNATKSWFPSGYNKKIFGLVVSTSLVISTVIGALVIPFYADLMSLVGALLSVTASIIMPCLCYLKISGTYRRFGVEMAVLWGIVLMGVAVAVVGTYTSLSELIGDLKADEISMLMVGRE</sequence>
<dbReference type="GO" id="GO:0012505">
    <property type="term" value="C:endomembrane system"/>
    <property type="evidence" value="ECO:0007669"/>
    <property type="project" value="UniProtKB-SubCell"/>
</dbReference>
<feature type="transmembrane region" description="Helical" evidence="11">
    <location>
        <begin position="162"/>
        <end position="185"/>
    </location>
</feature>
<keyword evidence="4 11" id="KW-0812">Transmembrane</keyword>
<feature type="transmembrane region" description="Helical" evidence="11">
    <location>
        <begin position="413"/>
        <end position="434"/>
    </location>
</feature>
<evidence type="ECO:0000256" key="1">
    <source>
        <dbReference type="ARBA" id="ARBA00004127"/>
    </source>
</evidence>
<feature type="transmembrane region" description="Helical" evidence="11">
    <location>
        <begin position="315"/>
        <end position="339"/>
    </location>
</feature>
<dbReference type="InterPro" id="IPR013057">
    <property type="entry name" value="AA_transpt_TM"/>
</dbReference>
<evidence type="ECO:0000313" key="14">
    <source>
        <dbReference type="Proteomes" id="UP000516437"/>
    </source>
</evidence>
<keyword evidence="6" id="KW-0029">Amino-acid transport</keyword>
<feature type="transmembrane region" description="Helical" evidence="11">
    <location>
        <begin position="82"/>
        <end position="103"/>
    </location>
</feature>
<keyword evidence="5" id="KW-0769">Symport</keyword>
<dbReference type="GO" id="GO:0015293">
    <property type="term" value="F:symporter activity"/>
    <property type="evidence" value="ECO:0007669"/>
    <property type="project" value="UniProtKB-KW"/>
</dbReference>
<comment type="function">
    <text evidence="10">Carrier protein involved in proton-driven auxin influx. Mediates the formation of auxin gradient from developing leaves (site of auxin biosynthesis) to tips by contributing to the loading of auxin in vascular tissues and facilitating acropetal (base to tip) auxin transport within inner tissues of the root apex, and basipetal (tip to base) auxin transport within outer tissues of the root apex. May be involved in lateral roots and nodules formation.</text>
</comment>
<dbReference type="GO" id="GO:0009734">
    <property type="term" value="P:auxin-activated signaling pathway"/>
    <property type="evidence" value="ECO:0007669"/>
    <property type="project" value="UniProtKB-KW"/>
</dbReference>
<comment type="similarity">
    <text evidence="2">Belongs to the amino acid/polyamine transporter 2 family. Amino acid/auxin permease (AAAP) (TC 2.A.18.1) subfamily.</text>
</comment>
<proteinExistence type="inferred from homology"/>
<organism evidence="13 14">
    <name type="scientific">Morella rubra</name>
    <name type="common">Chinese bayberry</name>
    <dbReference type="NCBI Taxonomy" id="262757"/>
    <lineage>
        <taxon>Eukaryota</taxon>
        <taxon>Viridiplantae</taxon>
        <taxon>Streptophyta</taxon>
        <taxon>Embryophyta</taxon>
        <taxon>Tracheophyta</taxon>
        <taxon>Spermatophyta</taxon>
        <taxon>Magnoliopsida</taxon>
        <taxon>eudicotyledons</taxon>
        <taxon>Gunneridae</taxon>
        <taxon>Pentapetalae</taxon>
        <taxon>rosids</taxon>
        <taxon>fabids</taxon>
        <taxon>Fagales</taxon>
        <taxon>Myricaceae</taxon>
        <taxon>Morella</taxon>
    </lineage>
</organism>
<keyword evidence="8 11" id="KW-0472">Membrane</keyword>
<dbReference type="EMBL" id="RXIC02000024">
    <property type="protein sequence ID" value="KAB1211600.1"/>
    <property type="molecule type" value="Genomic_DNA"/>
</dbReference>
<evidence type="ECO:0000256" key="8">
    <source>
        <dbReference type="ARBA" id="ARBA00023136"/>
    </source>
</evidence>
<protein>
    <submittedName>
        <fullName evidence="13">Vacuolar amino acid transporter 1</fullName>
    </submittedName>
</protein>
<evidence type="ECO:0000256" key="11">
    <source>
        <dbReference type="SAM" id="Phobius"/>
    </source>
</evidence>
<evidence type="ECO:0000256" key="2">
    <source>
        <dbReference type="ARBA" id="ARBA00005590"/>
    </source>
</evidence>
<gene>
    <name evidence="13" type="ORF">CJ030_MR6G013930</name>
</gene>
<evidence type="ECO:0000256" key="9">
    <source>
        <dbReference type="ARBA" id="ARBA00023294"/>
    </source>
</evidence>
<feature type="transmembrane region" description="Helical" evidence="11">
    <location>
        <begin position="271"/>
        <end position="295"/>
    </location>
</feature>
<evidence type="ECO:0000256" key="4">
    <source>
        <dbReference type="ARBA" id="ARBA00022692"/>
    </source>
</evidence>
<comment type="subcellular location">
    <subcellularLocation>
        <location evidence="1">Endomembrane system</location>
        <topology evidence="1">Multi-pass membrane protein</topology>
    </subcellularLocation>
</comment>
<dbReference type="Pfam" id="PF01490">
    <property type="entry name" value="Aa_trans"/>
    <property type="match status" value="1"/>
</dbReference>
<feature type="transmembrane region" description="Helical" evidence="11">
    <location>
        <begin position="351"/>
        <end position="374"/>
    </location>
</feature>
<evidence type="ECO:0000256" key="3">
    <source>
        <dbReference type="ARBA" id="ARBA00022448"/>
    </source>
</evidence>
<keyword evidence="9" id="KW-0927">Auxin signaling pathway</keyword>
<feature type="transmembrane region" description="Helical" evidence="11">
    <location>
        <begin position="130"/>
        <end position="150"/>
    </location>
</feature>
<dbReference type="GO" id="GO:0006865">
    <property type="term" value="P:amino acid transport"/>
    <property type="evidence" value="ECO:0007669"/>
    <property type="project" value="UniProtKB-KW"/>
</dbReference>
<feature type="transmembrane region" description="Helical" evidence="11">
    <location>
        <begin position="197"/>
        <end position="218"/>
    </location>
</feature>
<evidence type="ECO:0000256" key="10">
    <source>
        <dbReference type="ARBA" id="ARBA00045588"/>
    </source>
</evidence>
<dbReference type="OrthoDB" id="655540at2759"/>
<evidence type="ECO:0000256" key="6">
    <source>
        <dbReference type="ARBA" id="ARBA00022970"/>
    </source>
</evidence>
<evidence type="ECO:0000256" key="5">
    <source>
        <dbReference type="ARBA" id="ARBA00022847"/>
    </source>
</evidence>
<feature type="transmembrane region" description="Helical" evidence="11">
    <location>
        <begin position="380"/>
        <end position="401"/>
    </location>
</feature>
<dbReference type="AlphaFoldDB" id="A0A6A1VKL3"/>
<evidence type="ECO:0000256" key="7">
    <source>
        <dbReference type="ARBA" id="ARBA00022989"/>
    </source>
</evidence>
<evidence type="ECO:0000313" key="13">
    <source>
        <dbReference type="EMBL" id="KAB1211600.1"/>
    </source>
</evidence>
<comment type="caution">
    <text evidence="13">The sequence shown here is derived from an EMBL/GenBank/DDBJ whole genome shotgun (WGS) entry which is preliminary data.</text>
</comment>
<feature type="transmembrane region" description="Helical" evidence="11">
    <location>
        <begin position="238"/>
        <end position="259"/>
    </location>
</feature>